<dbReference type="Proteomes" id="UP000190539">
    <property type="component" value="Unassembled WGS sequence"/>
</dbReference>
<name>A0A1V4AHN8_9ACTN</name>
<evidence type="ECO:0008006" key="4">
    <source>
        <dbReference type="Google" id="ProtNLM"/>
    </source>
</evidence>
<evidence type="ECO:0000313" key="3">
    <source>
        <dbReference type="Proteomes" id="UP000190539"/>
    </source>
</evidence>
<gene>
    <name evidence="2" type="ORF">B1H18_00065</name>
</gene>
<reference evidence="2 3" key="1">
    <citation type="submission" date="2017-02" db="EMBL/GenBank/DDBJ databases">
        <title>Draft Genome Sequence of Streptomyces tsukubaensis F601, a Producer of the immunosuppressant tacrolimus FK506.</title>
        <authorList>
            <person name="Zong G."/>
            <person name="Zhong C."/>
            <person name="Fu J."/>
            <person name="Qin R."/>
            <person name="Cao G."/>
        </authorList>
    </citation>
    <scope>NUCLEOTIDE SEQUENCE [LARGE SCALE GENOMIC DNA]</scope>
    <source>
        <strain evidence="2 3">F601</strain>
    </source>
</reference>
<dbReference type="InterPro" id="IPR033457">
    <property type="entry name" value="DUF5133"/>
</dbReference>
<accession>A0A1V4AHN8</accession>
<organism evidence="2 3">
    <name type="scientific">Streptomyces tsukubensis</name>
    <dbReference type="NCBI Taxonomy" id="83656"/>
    <lineage>
        <taxon>Bacteria</taxon>
        <taxon>Bacillati</taxon>
        <taxon>Actinomycetota</taxon>
        <taxon>Actinomycetes</taxon>
        <taxon>Kitasatosporales</taxon>
        <taxon>Streptomycetaceae</taxon>
        <taxon>Streptomyces</taxon>
    </lineage>
</organism>
<sequence>MVLRKLINRFERLQARHTEENTVESRRDLEDVTYTLCVSTGTRTVEAALAAARERSAPATDGRGSAAVTGVPTPVKARTDASVILTA</sequence>
<dbReference type="Pfam" id="PF17196">
    <property type="entry name" value="DUF5133"/>
    <property type="match status" value="1"/>
</dbReference>
<evidence type="ECO:0000256" key="1">
    <source>
        <dbReference type="SAM" id="MobiDB-lite"/>
    </source>
</evidence>
<comment type="caution">
    <text evidence="2">The sequence shown here is derived from an EMBL/GenBank/DDBJ whole genome shotgun (WGS) entry which is preliminary data.</text>
</comment>
<evidence type="ECO:0000313" key="2">
    <source>
        <dbReference type="EMBL" id="OON82963.1"/>
    </source>
</evidence>
<keyword evidence="3" id="KW-1185">Reference proteome</keyword>
<dbReference type="EMBL" id="MVFC01000001">
    <property type="protein sequence ID" value="OON82963.1"/>
    <property type="molecule type" value="Genomic_DNA"/>
</dbReference>
<feature type="region of interest" description="Disordered" evidence="1">
    <location>
        <begin position="54"/>
        <end position="73"/>
    </location>
</feature>
<dbReference type="STRING" id="83656.B1H18_00065"/>
<dbReference type="AlphaFoldDB" id="A0A1V4AHN8"/>
<proteinExistence type="predicted"/>
<protein>
    <recommendedName>
        <fullName evidence="4">DUF5133 domain-containing protein</fullName>
    </recommendedName>
</protein>